<protein>
    <submittedName>
        <fullName evidence="2">Uncharacterized protein</fullName>
    </submittedName>
</protein>
<dbReference type="PANTHER" id="PTHR37731:SF1">
    <property type="entry name" value="PEPTIDE TRANSPORTER FAMILY PROTEIN"/>
    <property type="match status" value="1"/>
</dbReference>
<feature type="region of interest" description="Disordered" evidence="1">
    <location>
        <begin position="185"/>
        <end position="225"/>
    </location>
</feature>
<dbReference type="EMBL" id="LAZR01051198">
    <property type="protein sequence ID" value="KKK85678.1"/>
    <property type="molecule type" value="Genomic_DNA"/>
</dbReference>
<evidence type="ECO:0000256" key="1">
    <source>
        <dbReference type="SAM" id="MobiDB-lite"/>
    </source>
</evidence>
<sequence length="305" mass="33780">MADEQEAVEGEVVGTDLAPVTPTLMPALRNEDDVALFVEQKLLEWEAYQELTRKLLDDSDYQKIGRQRFKKKSAWRKYARAFNISCQQMSEEIIRDDNGYPIFARIVIRAIGPDGRHQDADQECHITERCCSPPCRKSEWDSHTCCAAGCSGRIHFSHPGDLVATAFTRAKNRAISDLIGAGEVSAEEMQDNARPQEAPRRVTPREAQPARAPAPSSPPAQSNGEIPIAELRNQTVGLLKARFEAPADLKAYLQEHAPNTIDGKEFLPKLMTRDKCEEIIKDCQAAAENTAPADADPQQAALGDN</sequence>
<accession>A0A0F8YW98</accession>
<proteinExistence type="predicted"/>
<comment type="caution">
    <text evidence="2">The sequence shown here is derived from an EMBL/GenBank/DDBJ whole genome shotgun (WGS) entry which is preliminary data.</text>
</comment>
<dbReference type="AlphaFoldDB" id="A0A0F8YW98"/>
<organism evidence="2">
    <name type="scientific">marine sediment metagenome</name>
    <dbReference type="NCBI Taxonomy" id="412755"/>
    <lineage>
        <taxon>unclassified sequences</taxon>
        <taxon>metagenomes</taxon>
        <taxon>ecological metagenomes</taxon>
    </lineage>
</organism>
<feature type="compositionally biased region" description="Low complexity" evidence="1">
    <location>
        <begin position="205"/>
        <end position="222"/>
    </location>
</feature>
<dbReference type="PANTHER" id="PTHR37731">
    <property type="entry name" value="PEPTIDE TRANSPORTER FAMILY PROTEIN"/>
    <property type="match status" value="1"/>
</dbReference>
<name>A0A0F8YW98_9ZZZZ</name>
<reference evidence="2" key="1">
    <citation type="journal article" date="2015" name="Nature">
        <title>Complex archaea that bridge the gap between prokaryotes and eukaryotes.</title>
        <authorList>
            <person name="Spang A."/>
            <person name="Saw J.H."/>
            <person name="Jorgensen S.L."/>
            <person name="Zaremba-Niedzwiedzka K."/>
            <person name="Martijn J."/>
            <person name="Lind A.E."/>
            <person name="van Eijk R."/>
            <person name="Schleper C."/>
            <person name="Guy L."/>
            <person name="Ettema T.J."/>
        </authorList>
    </citation>
    <scope>NUCLEOTIDE SEQUENCE</scope>
</reference>
<gene>
    <name evidence="2" type="ORF">LCGC14_2770890</name>
</gene>
<evidence type="ECO:0000313" key="2">
    <source>
        <dbReference type="EMBL" id="KKK85678.1"/>
    </source>
</evidence>